<evidence type="ECO:0000313" key="3">
    <source>
        <dbReference type="EMBL" id="KAL3077206.1"/>
    </source>
</evidence>
<sequence>MNIFLRRRQCFSPWHLSFFILFLLLLLYCVRQRFLLKSVEFDGKMPNQSYNGNSLADGIALKRFRGRRLTPSKLDLFGNILSRENFISAEQMTKLKIICSQYNRNRKSANQTIGMRYVHTFDPGEVNLTKMDRETLKRLQTMEIIDAMSNSGGQLVTQQIEKVIRRHQRLNKALTQSETRHQLQTDAWDVCLGEQHTLCNGHLSAFAPFWHCVCSVSPFRRSSASAPLRRCSSAFLIRNVPSKVLTVPLLFPLPVLFGFQSLFPQLMDSFLAHWLSTTFVDKIKFDQVLLLRKQCVDEQFFVVQFAFLTKRRWANRKGAKNDQVTDTDLLDIKNAQFRAGRRALWTDQTVLEIAHVEEVSDLLPEEMLETKFFREKVAKLDDVSQCLPPWDYKSFVLCHPRDLLFILVASVFVLGVPAGAFRFYHRVMTAAEEQRKGGRRRSRSRKQNGERRRMPKKEERREEEEEKEQL</sequence>
<organism evidence="3 4">
    <name type="scientific">Heterodera schachtii</name>
    <name type="common">Sugarbeet cyst nematode worm</name>
    <name type="synonym">Tylenchus schachtii</name>
    <dbReference type="NCBI Taxonomy" id="97005"/>
    <lineage>
        <taxon>Eukaryota</taxon>
        <taxon>Metazoa</taxon>
        <taxon>Ecdysozoa</taxon>
        <taxon>Nematoda</taxon>
        <taxon>Chromadorea</taxon>
        <taxon>Rhabditida</taxon>
        <taxon>Tylenchina</taxon>
        <taxon>Tylenchomorpha</taxon>
        <taxon>Tylenchoidea</taxon>
        <taxon>Heteroderidae</taxon>
        <taxon>Heteroderinae</taxon>
        <taxon>Heterodera</taxon>
    </lineage>
</organism>
<keyword evidence="2" id="KW-0472">Membrane</keyword>
<protein>
    <submittedName>
        <fullName evidence="3">Uncharacterized protein</fullName>
    </submittedName>
</protein>
<feature type="compositionally biased region" description="Basic residues" evidence="1">
    <location>
        <begin position="437"/>
        <end position="446"/>
    </location>
</feature>
<accession>A0ABD2IDJ8</accession>
<evidence type="ECO:0000256" key="1">
    <source>
        <dbReference type="SAM" id="MobiDB-lite"/>
    </source>
</evidence>
<reference evidence="3 4" key="1">
    <citation type="submission" date="2024-10" db="EMBL/GenBank/DDBJ databases">
        <authorList>
            <person name="Kim D."/>
        </authorList>
    </citation>
    <scope>NUCLEOTIDE SEQUENCE [LARGE SCALE GENOMIC DNA]</scope>
    <source>
        <strain evidence="3">Taebaek</strain>
    </source>
</reference>
<keyword evidence="2" id="KW-1133">Transmembrane helix</keyword>
<keyword evidence="4" id="KW-1185">Reference proteome</keyword>
<dbReference type="Proteomes" id="UP001620645">
    <property type="component" value="Unassembled WGS sequence"/>
</dbReference>
<dbReference type="EMBL" id="JBICCN010000327">
    <property type="protein sequence ID" value="KAL3077206.1"/>
    <property type="molecule type" value="Genomic_DNA"/>
</dbReference>
<keyword evidence="2" id="KW-0812">Transmembrane</keyword>
<feature type="region of interest" description="Disordered" evidence="1">
    <location>
        <begin position="432"/>
        <end position="470"/>
    </location>
</feature>
<comment type="caution">
    <text evidence="3">The sequence shown here is derived from an EMBL/GenBank/DDBJ whole genome shotgun (WGS) entry which is preliminary data.</text>
</comment>
<name>A0ABD2IDJ8_HETSC</name>
<evidence type="ECO:0000313" key="4">
    <source>
        <dbReference type="Proteomes" id="UP001620645"/>
    </source>
</evidence>
<dbReference type="AlphaFoldDB" id="A0ABD2IDJ8"/>
<feature type="compositionally biased region" description="Basic and acidic residues" evidence="1">
    <location>
        <begin position="447"/>
        <end position="460"/>
    </location>
</feature>
<evidence type="ECO:0000256" key="2">
    <source>
        <dbReference type="SAM" id="Phobius"/>
    </source>
</evidence>
<proteinExistence type="predicted"/>
<feature type="compositionally biased region" description="Acidic residues" evidence="1">
    <location>
        <begin position="461"/>
        <end position="470"/>
    </location>
</feature>
<feature type="transmembrane region" description="Helical" evidence="2">
    <location>
        <begin position="403"/>
        <end position="424"/>
    </location>
</feature>
<gene>
    <name evidence="3" type="ORF">niasHS_013195</name>
</gene>